<evidence type="ECO:0000256" key="5">
    <source>
        <dbReference type="ARBA" id="ARBA00023136"/>
    </source>
</evidence>
<feature type="transmembrane region" description="Helical" evidence="6">
    <location>
        <begin position="162"/>
        <end position="184"/>
    </location>
</feature>
<dbReference type="InterPro" id="IPR002549">
    <property type="entry name" value="AI-2E-like"/>
</dbReference>
<keyword evidence="3 6" id="KW-0812">Transmembrane</keyword>
<reference evidence="7 8" key="1">
    <citation type="submission" date="2018-03" db="EMBL/GenBank/DDBJ databases">
        <authorList>
            <person name="Keele B.F."/>
        </authorList>
    </citation>
    <scope>NUCLEOTIDE SEQUENCE [LARGE SCALE GENOMIC DNA]</scope>
    <source>
        <strain evidence="7 8">CeCT 8812</strain>
    </source>
</reference>
<dbReference type="PANTHER" id="PTHR21716:SF16">
    <property type="entry name" value="BLL1467 PROTEIN"/>
    <property type="match status" value="1"/>
</dbReference>
<name>A0A2R8ABW3_9RHOB</name>
<evidence type="ECO:0000256" key="6">
    <source>
        <dbReference type="SAM" id="Phobius"/>
    </source>
</evidence>
<dbReference type="Pfam" id="PF01594">
    <property type="entry name" value="AI-2E_transport"/>
    <property type="match status" value="1"/>
</dbReference>
<evidence type="ECO:0000313" key="7">
    <source>
        <dbReference type="EMBL" id="SPF29714.1"/>
    </source>
</evidence>
<feature type="transmembrane region" description="Helical" evidence="6">
    <location>
        <begin position="279"/>
        <end position="298"/>
    </location>
</feature>
<feature type="transmembrane region" description="Helical" evidence="6">
    <location>
        <begin position="242"/>
        <end position="272"/>
    </location>
</feature>
<evidence type="ECO:0000256" key="3">
    <source>
        <dbReference type="ARBA" id="ARBA00022692"/>
    </source>
</evidence>
<feature type="transmembrane region" description="Helical" evidence="6">
    <location>
        <begin position="12"/>
        <end position="28"/>
    </location>
</feature>
<dbReference type="AlphaFoldDB" id="A0A2R8ABW3"/>
<dbReference type="GO" id="GO:0016020">
    <property type="term" value="C:membrane"/>
    <property type="evidence" value="ECO:0007669"/>
    <property type="project" value="UniProtKB-SubCell"/>
</dbReference>
<keyword evidence="5 6" id="KW-0472">Membrane</keyword>
<evidence type="ECO:0000313" key="8">
    <source>
        <dbReference type="Proteomes" id="UP000244932"/>
    </source>
</evidence>
<comment type="subcellular location">
    <subcellularLocation>
        <location evidence="1">Membrane</location>
        <topology evidence="1">Multi-pass membrane protein</topology>
    </subcellularLocation>
</comment>
<feature type="transmembrane region" description="Helical" evidence="6">
    <location>
        <begin position="34"/>
        <end position="51"/>
    </location>
</feature>
<evidence type="ECO:0000256" key="4">
    <source>
        <dbReference type="ARBA" id="ARBA00022989"/>
    </source>
</evidence>
<organism evidence="7 8">
    <name type="scientific">Pontivivens insulae</name>
    <dbReference type="NCBI Taxonomy" id="1639689"/>
    <lineage>
        <taxon>Bacteria</taxon>
        <taxon>Pseudomonadati</taxon>
        <taxon>Pseudomonadota</taxon>
        <taxon>Alphaproteobacteria</taxon>
        <taxon>Rhodobacterales</taxon>
        <taxon>Paracoccaceae</taxon>
        <taxon>Pontivivens</taxon>
    </lineage>
</organism>
<dbReference type="OrthoDB" id="9799225at2"/>
<dbReference type="GO" id="GO:0055085">
    <property type="term" value="P:transmembrane transport"/>
    <property type="evidence" value="ECO:0007669"/>
    <property type="project" value="TreeGrafter"/>
</dbReference>
<keyword evidence="8" id="KW-1185">Reference proteome</keyword>
<sequence>MSERSEQSPAQKSWPVVGIFLIMFISGLAFSRDFVLPVLLALLLALVFRPVRTGLNRVGIPHALAAFAITGTLLVGLFSSAYVLSGPVERWIEDAPRIMARVERKIDALRDSVDAVAEAADRIDEMARRAESGSSDSTPRLEVEAQESSSIVTKVLTTTPVIVGQLMFTLVLLYFLLASGDLFYRRVVQITPNFRDKRRAMQIATDIERRLSRYLSTITLINALLGISVGVMAWLIGLPDPILFGLMAFGFNFIPYVGAIAGTVITFLIGFISFDQVSFAFLGAGLYFMLTSIEGQLVTPLAVGRSLKLNPVVVFLSVAFWAWLWSVVGMIIAVPVLVVLRVFCEHIPALENLGQFLISADQGAIRDAEAEEREFRV</sequence>
<evidence type="ECO:0000256" key="1">
    <source>
        <dbReference type="ARBA" id="ARBA00004141"/>
    </source>
</evidence>
<feature type="transmembrane region" description="Helical" evidence="6">
    <location>
        <begin position="63"/>
        <end position="84"/>
    </location>
</feature>
<protein>
    <submittedName>
        <fullName evidence="7">AI-2 transport protein TqsA</fullName>
    </submittedName>
</protein>
<evidence type="ECO:0000256" key="2">
    <source>
        <dbReference type="ARBA" id="ARBA00009773"/>
    </source>
</evidence>
<dbReference type="RefSeq" id="WP_108782388.1">
    <property type="nucleotide sequence ID" value="NZ_OMKW01000002.1"/>
</dbReference>
<proteinExistence type="inferred from homology"/>
<feature type="transmembrane region" description="Helical" evidence="6">
    <location>
        <begin position="214"/>
        <end position="236"/>
    </location>
</feature>
<accession>A0A2R8ABW3</accession>
<feature type="transmembrane region" description="Helical" evidence="6">
    <location>
        <begin position="318"/>
        <end position="340"/>
    </location>
</feature>
<dbReference type="PANTHER" id="PTHR21716">
    <property type="entry name" value="TRANSMEMBRANE PROTEIN"/>
    <property type="match status" value="1"/>
</dbReference>
<keyword evidence="4 6" id="KW-1133">Transmembrane helix</keyword>
<gene>
    <name evidence="7" type="primary">tqsA</name>
    <name evidence="7" type="ORF">POI8812_02030</name>
</gene>
<dbReference type="Proteomes" id="UP000244932">
    <property type="component" value="Unassembled WGS sequence"/>
</dbReference>
<dbReference type="EMBL" id="OMKW01000002">
    <property type="protein sequence ID" value="SPF29714.1"/>
    <property type="molecule type" value="Genomic_DNA"/>
</dbReference>
<comment type="similarity">
    <text evidence="2">Belongs to the autoinducer-2 exporter (AI-2E) (TC 2.A.86) family.</text>
</comment>